<dbReference type="Pfam" id="PF00202">
    <property type="entry name" value="Aminotran_3"/>
    <property type="match status" value="1"/>
</dbReference>
<sequence length="460" mass="50805">MTQSRVVSGIEEYRKKTPASFEFSKVSRNVMPGGVTANIKFFEPYPVIMKKGKGAYLTDLDGNEYVDYLLSYGALMTGHGHPKVMEAIRNQMEEEGTLLFGTPHHLEVEMGKKIQQLYPGMERLRYTNSGTEATLLSIRMAYAFTEKYKIAKFEGHYHGGYNQVLLSVNPPLNEAGPAKNPNSIVESKGVEPYNIEHTIILPFNDLEATTEILTKHKDEIAAVILEPVQGGFIPAEQDFMEGLRAVTKKLGILLIFDEVKTGFRLGLGGAQKVYGVTPDITALGKVVGGGFPVGIVGGSKEIMDISAPTAASDVFDNSQSKRSGAKDVLFHSGTYNGHPTILAAGLATIEVLEQEIDNVFETANQLKSGIRELFLQKGINVQTIGMGSIFNFIITEKEKIQSYRDLQESEFGLRKDIDYHLLARGIYNKPLNRYSLATVHGEKEVDRTLNALKKTLNSLF</sequence>
<keyword evidence="4" id="KW-0808">Transferase</keyword>
<dbReference type="GO" id="GO:0008483">
    <property type="term" value="F:transaminase activity"/>
    <property type="evidence" value="ECO:0007669"/>
    <property type="project" value="UniProtKB-KW"/>
</dbReference>
<dbReference type="Gene3D" id="3.90.1150.10">
    <property type="entry name" value="Aspartate Aminotransferase, domain 1"/>
    <property type="match status" value="1"/>
</dbReference>
<evidence type="ECO:0000256" key="2">
    <source>
        <dbReference type="ARBA" id="ARBA00022898"/>
    </source>
</evidence>
<dbReference type="RefSeq" id="WP_381446018.1">
    <property type="nucleotide sequence ID" value="NZ_JBHSNP010000027.1"/>
</dbReference>
<protein>
    <submittedName>
        <fullName evidence="4">Aspartate aminotransferase family protein</fullName>
    </submittedName>
</protein>
<dbReference type="InterPro" id="IPR015422">
    <property type="entry name" value="PyrdxlP-dep_Trfase_small"/>
</dbReference>
<keyword evidence="4" id="KW-0032">Aminotransferase</keyword>
<comment type="cofactor">
    <cofactor evidence="1">
        <name>pyridoxal 5'-phosphate</name>
        <dbReference type="ChEBI" id="CHEBI:597326"/>
    </cofactor>
</comment>
<dbReference type="Gene3D" id="3.40.640.10">
    <property type="entry name" value="Type I PLP-dependent aspartate aminotransferase-like (Major domain)"/>
    <property type="match status" value="1"/>
</dbReference>
<dbReference type="InterPro" id="IPR049704">
    <property type="entry name" value="Aminotrans_3_PPA_site"/>
</dbReference>
<dbReference type="InterPro" id="IPR015424">
    <property type="entry name" value="PyrdxlP-dep_Trfase"/>
</dbReference>
<dbReference type="CDD" id="cd00610">
    <property type="entry name" value="OAT_like"/>
    <property type="match status" value="1"/>
</dbReference>
<reference evidence="5" key="1">
    <citation type="journal article" date="2019" name="Int. J. Syst. Evol. Microbiol.">
        <title>The Global Catalogue of Microorganisms (GCM) 10K type strain sequencing project: providing services to taxonomists for standard genome sequencing and annotation.</title>
        <authorList>
            <consortium name="The Broad Institute Genomics Platform"/>
            <consortium name="The Broad Institute Genome Sequencing Center for Infectious Disease"/>
            <person name="Wu L."/>
            <person name="Ma J."/>
        </authorList>
    </citation>
    <scope>NUCLEOTIDE SEQUENCE [LARGE SCALE GENOMIC DNA]</scope>
    <source>
        <strain evidence="5">KACC 11299</strain>
    </source>
</reference>
<comment type="similarity">
    <text evidence="3">Belongs to the class-III pyridoxal-phosphate-dependent aminotransferase family.</text>
</comment>
<name>A0ABW0U065_9BACL</name>
<dbReference type="EMBL" id="JBHSNP010000027">
    <property type="protein sequence ID" value="MFC5604352.1"/>
    <property type="molecule type" value="Genomic_DNA"/>
</dbReference>
<accession>A0ABW0U065</accession>
<evidence type="ECO:0000313" key="5">
    <source>
        <dbReference type="Proteomes" id="UP001596071"/>
    </source>
</evidence>
<evidence type="ECO:0000256" key="3">
    <source>
        <dbReference type="RuleBase" id="RU003560"/>
    </source>
</evidence>
<dbReference type="PANTHER" id="PTHR43713:SF3">
    <property type="entry name" value="GLUTAMATE-1-SEMIALDEHYDE 2,1-AMINOMUTASE 1, CHLOROPLASTIC-RELATED"/>
    <property type="match status" value="1"/>
</dbReference>
<proteinExistence type="inferred from homology"/>
<keyword evidence="5" id="KW-1185">Reference proteome</keyword>
<keyword evidence="2 3" id="KW-0663">Pyridoxal phosphate</keyword>
<dbReference type="Proteomes" id="UP001596071">
    <property type="component" value="Unassembled WGS sequence"/>
</dbReference>
<organism evidence="4 5">
    <name type="scientific">Sporosarcina koreensis</name>
    <dbReference type="NCBI Taxonomy" id="334735"/>
    <lineage>
        <taxon>Bacteria</taxon>
        <taxon>Bacillati</taxon>
        <taxon>Bacillota</taxon>
        <taxon>Bacilli</taxon>
        <taxon>Bacillales</taxon>
        <taxon>Caryophanaceae</taxon>
        <taxon>Sporosarcina</taxon>
    </lineage>
</organism>
<evidence type="ECO:0000256" key="1">
    <source>
        <dbReference type="ARBA" id="ARBA00001933"/>
    </source>
</evidence>
<dbReference type="PROSITE" id="PS00600">
    <property type="entry name" value="AA_TRANSFER_CLASS_3"/>
    <property type="match status" value="1"/>
</dbReference>
<dbReference type="PANTHER" id="PTHR43713">
    <property type="entry name" value="GLUTAMATE-1-SEMIALDEHYDE 2,1-AMINOMUTASE"/>
    <property type="match status" value="1"/>
</dbReference>
<dbReference type="SUPFAM" id="SSF53383">
    <property type="entry name" value="PLP-dependent transferases"/>
    <property type="match status" value="1"/>
</dbReference>
<gene>
    <name evidence="4" type="ORF">ACFPTP_14065</name>
</gene>
<dbReference type="InterPro" id="IPR005814">
    <property type="entry name" value="Aminotrans_3"/>
</dbReference>
<comment type="caution">
    <text evidence="4">The sequence shown here is derived from an EMBL/GenBank/DDBJ whole genome shotgun (WGS) entry which is preliminary data.</text>
</comment>
<evidence type="ECO:0000313" key="4">
    <source>
        <dbReference type="EMBL" id="MFC5604352.1"/>
    </source>
</evidence>
<dbReference type="InterPro" id="IPR015421">
    <property type="entry name" value="PyrdxlP-dep_Trfase_major"/>
</dbReference>